<evidence type="ECO:0000256" key="2">
    <source>
        <dbReference type="ARBA" id="ARBA00022692"/>
    </source>
</evidence>
<feature type="region of interest" description="Disordered" evidence="9">
    <location>
        <begin position="367"/>
        <end position="405"/>
    </location>
</feature>
<evidence type="ECO:0000256" key="7">
    <source>
        <dbReference type="ARBA" id="ARBA00023224"/>
    </source>
</evidence>
<protein>
    <recommendedName>
        <fullName evidence="11">G-protein coupled receptors family 1 profile domain-containing protein</fullName>
    </recommendedName>
</protein>
<gene>
    <name evidence="12" type="primary">Necator_chrX.g21595</name>
    <name evidence="12" type="ORF">RB195_021434</name>
</gene>
<feature type="transmembrane region" description="Helical" evidence="10">
    <location>
        <begin position="40"/>
        <end position="65"/>
    </location>
</feature>
<evidence type="ECO:0000313" key="13">
    <source>
        <dbReference type="Proteomes" id="UP001303046"/>
    </source>
</evidence>
<evidence type="ECO:0000256" key="3">
    <source>
        <dbReference type="ARBA" id="ARBA00022989"/>
    </source>
</evidence>
<feature type="transmembrane region" description="Helical" evidence="10">
    <location>
        <begin position="117"/>
        <end position="142"/>
    </location>
</feature>
<organism evidence="12 13">
    <name type="scientific">Necator americanus</name>
    <name type="common">Human hookworm</name>
    <dbReference type="NCBI Taxonomy" id="51031"/>
    <lineage>
        <taxon>Eukaryota</taxon>
        <taxon>Metazoa</taxon>
        <taxon>Ecdysozoa</taxon>
        <taxon>Nematoda</taxon>
        <taxon>Chromadorea</taxon>
        <taxon>Rhabditida</taxon>
        <taxon>Rhabditina</taxon>
        <taxon>Rhabditomorpha</taxon>
        <taxon>Strongyloidea</taxon>
        <taxon>Ancylostomatidae</taxon>
        <taxon>Bunostominae</taxon>
        <taxon>Necator</taxon>
    </lineage>
</organism>
<comment type="similarity">
    <text evidence="8">Belongs to the G-protein coupled receptor 1 family.</text>
</comment>
<evidence type="ECO:0000259" key="11">
    <source>
        <dbReference type="PROSITE" id="PS50262"/>
    </source>
</evidence>
<keyword evidence="6 8" id="KW-0675">Receptor</keyword>
<keyword evidence="7 8" id="KW-0807">Transducer</keyword>
<keyword evidence="5 10" id="KW-0472">Membrane</keyword>
<feature type="domain" description="G-protein coupled receptors family 1 profile" evidence="11">
    <location>
        <begin position="56"/>
        <end position="312"/>
    </location>
</feature>
<reference evidence="12 13" key="1">
    <citation type="submission" date="2023-08" db="EMBL/GenBank/DDBJ databases">
        <title>A Necator americanus chromosomal reference genome.</title>
        <authorList>
            <person name="Ilik V."/>
            <person name="Petrzelkova K.J."/>
            <person name="Pardy F."/>
            <person name="Fuh T."/>
            <person name="Niatou-Singa F.S."/>
            <person name="Gouil Q."/>
            <person name="Baker L."/>
            <person name="Ritchie M.E."/>
            <person name="Jex A.R."/>
            <person name="Gazzola D."/>
            <person name="Li H."/>
            <person name="Toshio Fujiwara R."/>
            <person name="Zhan B."/>
            <person name="Aroian R.V."/>
            <person name="Pafco B."/>
            <person name="Schwarz E.M."/>
        </authorList>
    </citation>
    <scope>NUCLEOTIDE SEQUENCE [LARGE SCALE GENOMIC DNA]</scope>
    <source>
        <strain evidence="12 13">Aroian</strain>
        <tissue evidence="12">Whole animal</tissue>
    </source>
</reference>
<feature type="transmembrane region" description="Helical" evidence="10">
    <location>
        <begin position="291"/>
        <end position="312"/>
    </location>
</feature>
<keyword evidence="3 10" id="KW-1133">Transmembrane helix</keyword>
<dbReference type="Proteomes" id="UP001303046">
    <property type="component" value="Unassembled WGS sequence"/>
</dbReference>
<feature type="compositionally biased region" description="Basic and acidic residues" evidence="9">
    <location>
        <begin position="370"/>
        <end position="382"/>
    </location>
</feature>
<evidence type="ECO:0000256" key="8">
    <source>
        <dbReference type="RuleBase" id="RU000688"/>
    </source>
</evidence>
<dbReference type="SUPFAM" id="SSF81321">
    <property type="entry name" value="Family A G protein-coupled receptor-like"/>
    <property type="match status" value="1"/>
</dbReference>
<dbReference type="Gene3D" id="1.20.1070.10">
    <property type="entry name" value="Rhodopsin 7-helix transmembrane proteins"/>
    <property type="match status" value="1"/>
</dbReference>
<dbReference type="PANTHER" id="PTHR24235:SF29">
    <property type="entry name" value="GH23382P"/>
    <property type="match status" value="1"/>
</dbReference>
<feature type="transmembrane region" description="Helical" evidence="10">
    <location>
        <begin position="154"/>
        <end position="174"/>
    </location>
</feature>
<dbReference type="PRINTS" id="PR00237">
    <property type="entry name" value="GPCRRHODOPSN"/>
</dbReference>
<dbReference type="InterPro" id="IPR017452">
    <property type="entry name" value="GPCR_Rhodpsn_7TM"/>
</dbReference>
<sequence>MEEAAIFMVGNNTDQDYEALEEIFAFNSQSDHGDYNEYKFLAAIIYSALAIGGLAANILFCYVIWRTDKLHTVTHMLMTNLAVSNILFLMFHPPYFLTTFILESNWKFGSIMCKASFSVGYVTVTGSFYFMCLVAIDRWLAIFFRKKRMDREQCIFLTTGAWILSVIVASPYIYKSQVLDMNILLDDDPLKTVKTEVTRCGAESMPWDDIALILTILVQYVVPLVIMIPAYSHLSYFLWQRPTVGIQSKERARKANAKRRRLTITLIAIISCWSPLFSVGILHRFHPEVSFPLYIITSMIALVGVLCTPLCYMANDGFHQQIVQLFPCLQVNENPSDQASQRFLEGEAITRHKKAATVATYNTTDTSVALHERQKGSNETNKDSPITSKIPCKTNPNDDQRGDIV</sequence>
<dbReference type="Pfam" id="PF00001">
    <property type="entry name" value="7tm_1"/>
    <property type="match status" value="1"/>
</dbReference>
<feature type="compositionally biased region" description="Basic and acidic residues" evidence="9">
    <location>
        <begin position="396"/>
        <end position="405"/>
    </location>
</feature>
<evidence type="ECO:0000256" key="10">
    <source>
        <dbReference type="SAM" id="Phobius"/>
    </source>
</evidence>
<name>A0ABR1EAY8_NECAM</name>
<feature type="transmembrane region" description="Helical" evidence="10">
    <location>
        <begin position="262"/>
        <end position="285"/>
    </location>
</feature>
<dbReference type="PROSITE" id="PS50262">
    <property type="entry name" value="G_PROTEIN_RECEP_F1_2"/>
    <property type="match status" value="1"/>
</dbReference>
<keyword evidence="4 8" id="KW-0297">G-protein coupled receptor</keyword>
<accession>A0ABR1EAY8</accession>
<evidence type="ECO:0000256" key="5">
    <source>
        <dbReference type="ARBA" id="ARBA00023136"/>
    </source>
</evidence>
<dbReference type="CDD" id="cd00637">
    <property type="entry name" value="7tm_classA_rhodopsin-like"/>
    <property type="match status" value="1"/>
</dbReference>
<evidence type="ECO:0000256" key="1">
    <source>
        <dbReference type="ARBA" id="ARBA00004141"/>
    </source>
</evidence>
<dbReference type="PANTHER" id="PTHR24235">
    <property type="entry name" value="NEUROPEPTIDE Y RECEPTOR"/>
    <property type="match status" value="1"/>
</dbReference>
<keyword evidence="13" id="KW-1185">Reference proteome</keyword>
<dbReference type="PROSITE" id="PS00237">
    <property type="entry name" value="G_PROTEIN_RECEP_F1_1"/>
    <property type="match status" value="1"/>
</dbReference>
<evidence type="ECO:0000256" key="9">
    <source>
        <dbReference type="SAM" id="MobiDB-lite"/>
    </source>
</evidence>
<feature type="transmembrane region" description="Helical" evidence="10">
    <location>
        <begin position="210"/>
        <end position="231"/>
    </location>
</feature>
<evidence type="ECO:0000256" key="4">
    <source>
        <dbReference type="ARBA" id="ARBA00023040"/>
    </source>
</evidence>
<feature type="transmembrane region" description="Helical" evidence="10">
    <location>
        <begin position="77"/>
        <end position="97"/>
    </location>
</feature>
<keyword evidence="2 8" id="KW-0812">Transmembrane</keyword>
<evidence type="ECO:0000256" key="6">
    <source>
        <dbReference type="ARBA" id="ARBA00023170"/>
    </source>
</evidence>
<evidence type="ECO:0000313" key="12">
    <source>
        <dbReference type="EMBL" id="KAK6759862.1"/>
    </source>
</evidence>
<proteinExistence type="inferred from homology"/>
<dbReference type="InterPro" id="IPR000276">
    <property type="entry name" value="GPCR_Rhodpsn"/>
</dbReference>
<comment type="caution">
    <text evidence="12">The sequence shown here is derived from an EMBL/GenBank/DDBJ whole genome shotgun (WGS) entry which is preliminary data.</text>
</comment>
<comment type="subcellular location">
    <subcellularLocation>
        <location evidence="1">Membrane</location>
        <topology evidence="1">Multi-pass membrane protein</topology>
    </subcellularLocation>
</comment>
<dbReference type="EMBL" id="JAVFWL010000006">
    <property type="protein sequence ID" value="KAK6759862.1"/>
    <property type="molecule type" value="Genomic_DNA"/>
</dbReference>